<dbReference type="SUPFAM" id="SSF55961">
    <property type="entry name" value="Bet v1-like"/>
    <property type="match status" value="1"/>
</dbReference>
<sequence length="340" mass="38288">MKALKYIVIVLVVLLITSFTYVAVQPNSYDVQRTRTINAPAAVLFNTVNDFKNWETWSPWVEKEPDLQITYPENTSGVGGSYSWIGEDGKGNMKTLAVSPYDSISQDMQFEDFPPSNIYWTFSKTEKGTDVTWGMKSNKMPFVLKFYAAISGGMDKMVGPDFERGLERLDSVVVNNMKAYNVTINGITEYGGGFYLYKTTNATSSNISEVMGQQYGSIGMFMSQHKIAMNGMPFTIYHDMNFENGSVIMSNGMPVKEKVVVTGDTDILSGYMPKQKVLKATLKGNYNNLPKAWKTTMTYIADNNLEQSTVNKPFEIYTTDPENYPNPADWVTEIYIPLKE</sequence>
<dbReference type="InterPro" id="IPR023393">
    <property type="entry name" value="START-like_dom_sf"/>
</dbReference>
<protein>
    <recommendedName>
        <fullName evidence="1">AraC effector-binding domain-containing protein</fullName>
    </recommendedName>
</protein>
<dbReference type="SUPFAM" id="SSF55136">
    <property type="entry name" value="Probable bacterial effector-binding domain"/>
    <property type="match status" value="1"/>
</dbReference>
<evidence type="ECO:0000259" key="1">
    <source>
        <dbReference type="SMART" id="SM00871"/>
    </source>
</evidence>
<evidence type="ECO:0000313" key="2">
    <source>
        <dbReference type="EMBL" id="VAV85739.1"/>
    </source>
</evidence>
<dbReference type="SMART" id="SM00871">
    <property type="entry name" value="AraC_E_bind"/>
    <property type="match status" value="1"/>
</dbReference>
<reference evidence="2" key="1">
    <citation type="submission" date="2018-06" db="EMBL/GenBank/DDBJ databases">
        <authorList>
            <person name="Zhirakovskaya E."/>
        </authorList>
    </citation>
    <scope>NUCLEOTIDE SEQUENCE</scope>
</reference>
<organism evidence="2">
    <name type="scientific">hydrothermal vent metagenome</name>
    <dbReference type="NCBI Taxonomy" id="652676"/>
    <lineage>
        <taxon>unclassified sequences</taxon>
        <taxon>metagenomes</taxon>
        <taxon>ecological metagenomes</taxon>
    </lineage>
</organism>
<dbReference type="InterPro" id="IPR011256">
    <property type="entry name" value="Reg_factor_effector_dom_sf"/>
</dbReference>
<dbReference type="InterPro" id="IPR019587">
    <property type="entry name" value="Polyketide_cyclase/dehydratase"/>
</dbReference>
<dbReference type="EMBL" id="UOEB01000244">
    <property type="protein sequence ID" value="VAV85739.1"/>
    <property type="molecule type" value="Genomic_DNA"/>
</dbReference>
<gene>
    <name evidence="2" type="ORF">MNBD_BACTEROID02-37</name>
</gene>
<dbReference type="Gene3D" id="3.20.80.10">
    <property type="entry name" value="Regulatory factor, effector binding domain"/>
    <property type="match status" value="1"/>
</dbReference>
<dbReference type="Gene3D" id="3.30.530.20">
    <property type="match status" value="1"/>
</dbReference>
<name>A0A3B0R082_9ZZZZ</name>
<dbReference type="CDD" id="cd07818">
    <property type="entry name" value="SRPBCC_1"/>
    <property type="match status" value="1"/>
</dbReference>
<dbReference type="Pfam" id="PF06445">
    <property type="entry name" value="GyrI-like"/>
    <property type="match status" value="1"/>
</dbReference>
<dbReference type="Pfam" id="PF10604">
    <property type="entry name" value="Polyketide_cyc2"/>
    <property type="match status" value="1"/>
</dbReference>
<proteinExistence type="predicted"/>
<accession>A0A3B0R082</accession>
<feature type="domain" description="AraC effector-binding" evidence="1">
    <location>
        <begin position="180"/>
        <end position="339"/>
    </location>
</feature>
<dbReference type="InterPro" id="IPR029442">
    <property type="entry name" value="GyrI-like"/>
</dbReference>
<dbReference type="AlphaFoldDB" id="A0A3B0R082"/>
<dbReference type="InterPro" id="IPR010499">
    <property type="entry name" value="AraC_E-bd"/>
</dbReference>